<sequence>MSIQDLSCIVGADEAANLMSWLADIQIAESESKPSRGVPTVPQEPRKSSPRTPIRNNPQLPIKCAEISRTDTIFSYNSVFSSPDSPPDSPISETSPTQSPLHCKAKAKGKYAETNKSSIFDDEEAPDRALRNLKVALRQGRKVQYDTRLKIQQLPSPPSSILSSSPIDNTPLNAFCPARGLRDVPIALAARTDTDADTDLTPIPPLTWITSCLQCTLAGLQCSRTPPTCSRCKRNGHGEMCLLQRRRRRHEMEVGNSTLNRTPVLLKLKGCDEEVVRRKEGLKKEMIQTWLDQECRKNWVLPINDGKLGAWKTAQLCSPKVHPGESLGRITFARLQLLEEKEGPTL</sequence>
<feature type="compositionally biased region" description="Polar residues" evidence="1">
    <location>
        <begin position="50"/>
        <end position="59"/>
    </location>
</feature>
<reference evidence="2" key="1">
    <citation type="journal article" date="2020" name="Stud. Mycol.">
        <title>101 Dothideomycetes genomes: a test case for predicting lifestyles and emergence of pathogens.</title>
        <authorList>
            <person name="Haridas S."/>
            <person name="Albert R."/>
            <person name="Binder M."/>
            <person name="Bloem J."/>
            <person name="Labutti K."/>
            <person name="Salamov A."/>
            <person name="Andreopoulos B."/>
            <person name="Baker S."/>
            <person name="Barry K."/>
            <person name="Bills G."/>
            <person name="Bluhm B."/>
            <person name="Cannon C."/>
            <person name="Castanera R."/>
            <person name="Culley D."/>
            <person name="Daum C."/>
            <person name="Ezra D."/>
            <person name="Gonzalez J."/>
            <person name="Henrissat B."/>
            <person name="Kuo A."/>
            <person name="Liang C."/>
            <person name="Lipzen A."/>
            <person name="Lutzoni F."/>
            <person name="Magnuson J."/>
            <person name="Mondo S."/>
            <person name="Nolan M."/>
            <person name="Ohm R."/>
            <person name="Pangilinan J."/>
            <person name="Park H.-J."/>
            <person name="Ramirez L."/>
            <person name="Alfaro M."/>
            <person name="Sun H."/>
            <person name="Tritt A."/>
            <person name="Yoshinaga Y."/>
            <person name="Zwiers L.-H."/>
            <person name="Turgeon B."/>
            <person name="Goodwin S."/>
            <person name="Spatafora J."/>
            <person name="Crous P."/>
            <person name="Grigoriev I."/>
        </authorList>
    </citation>
    <scope>NUCLEOTIDE SEQUENCE</scope>
    <source>
        <strain evidence="2">CBS 122367</strain>
    </source>
</reference>
<evidence type="ECO:0000256" key="1">
    <source>
        <dbReference type="SAM" id="MobiDB-lite"/>
    </source>
</evidence>
<keyword evidence="3" id="KW-1185">Reference proteome</keyword>
<organism evidence="2 3">
    <name type="scientific">Lentithecium fluviatile CBS 122367</name>
    <dbReference type="NCBI Taxonomy" id="1168545"/>
    <lineage>
        <taxon>Eukaryota</taxon>
        <taxon>Fungi</taxon>
        <taxon>Dikarya</taxon>
        <taxon>Ascomycota</taxon>
        <taxon>Pezizomycotina</taxon>
        <taxon>Dothideomycetes</taxon>
        <taxon>Pleosporomycetidae</taxon>
        <taxon>Pleosporales</taxon>
        <taxon>Massarineae</taxon>
        <taxon>Lentitheciaceae</taxon>
        <taxon>Lentithecium</taxon>
    </lineage>
</organism>
<dbReference type="GO" id="GO:0000981">
    <property type="term" value="F:DNA-binding transcription factor activity, RNA polymerase II-specific"/>
    <property type="evidence" value="ECO:0007669"/>
    <property type="project" value="InterPro"/>
</dbReference>
<dbReference type="InterPro" id="IPR036864">
    <property type="entry name" value="Zn2-C6_fun-type_DNA-bd_sf"/>
</dbReference>
<evidence type="ECO:0000313" key="2">
    <source>
        <dbReference type="EMBL" id="KAF2680674.1"/>
    </source>
</evidence>
<evidence type="ECO:0008006" key="4">
    <source>
        <dbReference type="Google" id="ProtNLM"/>
    </source>
</evidence>
<gene>
    <name evidence="2" type="ORF">K458DRAFT_407154</name>
</gene>
<dbReference type="OrthoDB" id="3932796at2759"/>
<name>A0A6G1IQZ8_9PLEO</name>
<feature type="region of interest" description="Disordered" evidence="1">
    <location>
        <begin position="31"/>
        <end position="60"/>
    </location>
</feature>
<proteinExistence type="predicted"/>
<protein>
    <recommendedName>
        <fullName evidence="4">Zn(2)-C6 fungal-type domain-containing protein</fullName>
    </recommendedName>
</protein>
<dbReference type="GO" id="GO:0008270">
    <property type="term" value="F:zinc ion binding"/>
    <property type="evidence" value="ECO:0007669"/>
    <property type="project" value="InterPro"/>
</dbReference>
<feature type="region of interest" description="Disordered" evidence="1">
    <location>
        <begin position="77"/>
        <end position="104"/>
    </location>
</feature>
<dbReference type="Proteomes" id="UP000799291">
    <property type="component" value="Unassembled WGS sequence"/>
</dbReference>
<accession>A0A6G1IQZ8</accession>
<dbReference type="AlphaFoldDB" id="A0A6G1IQZ8"/>
<dbReference type="EMBL" id="MU005595">
    <property type="protein sequence ID" value="KAF2680674.1"/>
    <property type="molecule type" value="Genomic_DNA"/>
</dbReference>
<dbReference type="SUPFAM" id="SSF57701">
    <property type="entry name" value="Zn2/Cys6 DNA-binding domain"/>
    <property type="match status" value="1"/>
</dbReference>
<evidence type="ECO:0000313" key="3">
    <source>
        <dbReference type="Proteomes" id="UP000799291"/>
    </source>
</evidence>